<evidence type="ECO:0000313" key="8">
    <source>
        <dbReference type="Proteomes" id="UP001320603"/>
    </source>
</evidence>
<comment type="subcellular location">
    <subcellularLocation>
        <location evidence="1">Cell membrane</location>
        <topology evidence="1">Peripheral membrane protein</topology>
    </subcellularLocation>
</comment>
<dbReference type="Gene3D" id="3.40.50.12580">
    <property type="match status" value="1"/>
</dbReference>
<keyword evidence="8" id="KW-1185">Reference proteome</keyword>
<keyword evidence="5" id="KW-0777">Teichoic acid biosynthesis</keyword>
<comment type="similarity">
    <text evidence="2">Belongs to the CDP-glycerol glycerophosphotransferase family.</text>
</comment>
<accession>A0ABZ2IJY4</accession>
<dbReference type="Pfam" id="PF04464">
    <property type="entry name" value="Glyphos_transf"/>
    <property type="match status" value="1"/>
</dbReference>
<keyword evidence="4" id="KW-0808">Transferase</keyword>
<keyword evidence="3" id="KW-1003">Cell membrane</keyword>
<dbReference type="RefSeq" id="WP_251967494.1">
    <property type="nucleotide sequence ID" value="NZ_CP146284.1"/>
</dbReference>
<dbReference type="PANTHER" id="PTHR37316:SF3">
    <property type="entry name" value="TEICHOIC ACID GLYCEROL-PHOSPHATE TRANSFERASE"/>
    <property type="match status" value="1"/>
</dbReference>
<reference evidence="7 8" key="1">
    <citation type="submission" date="2024-02" db="EMBL/GenBank/DDBJ databases">
        <title>Whole genome sequencing of Parabacteroides sp. AD58.</title>
        <authorList>
            <person name="Chaplin A.V."/>
            <person name="Pikina A.P."/>
            <person name="Sokolova S.R."/>
            <person name="Korostin D.O."/>
            <person name="Efimov B.A."/>
        </authorList>
    </citation>
    <scope>NUCLEOTIDE SEQUENCE [LARGE SCALE GENOMIC DNA]</scope>
    <source>
        <strain evidence="7 8">AD58</strain>
    </source>
</reference>
<evidence type="ECO:0000256" key="5">
    <source>
        <dbReference type="ARBA" id="ARBA00022944"/>
    </source>
</evidence>
<organism evidence="7 8">
    <name type="scientific">Parabacteroides absconsus</name>
    <dbReference type="NCBI Taxonomy" id="2951805"/>
    <lineage>
        <taxon>Bacteria</taxon>
        <taxon>Pseudomonadati</taxon>
        <taxon>Bacteroidota</taxon>
        <taxon>Bacteroidia</taxon>
        <taxon>Bacteroidales</taxon>
        <taxon>Tannerellaceae</taxon>
        <taxon>Parabacteroides</taxon>
    </lineage>
</organism>
<dbReference type="InterPro" id="IPR007554">
    <property type="entry name" value="Glycerophosphate_synth"/>
</dbReference>
<dbReference type="Proteomes" id="UP001320603">
    <property type="component" value="Chromosome"/>
</dbReference>
<dbReference type="Gene3D" id="3.40.50.11820">
    <property type="match status" value="1"/>
</dbReference>
<sequence>MRERIVFEIKKLLSVFTQLWVFIFKRDLSIVLCTGWAGKRFSDNSRYIYLFLEQHKNKLGLKRIVWISNNQEHIAYLRAHGYIAFKKNSWSSLYYHLRASYFIYDQYIDDFYSFLTSGAKVVNLWHGMPIKKFGLWNGFHPCWDLKDNYLMTCSALGDILIGKSFQVYPDHFIHGMYPRNFYLLHSIPLLMSSEMIYIKEIRKQKQAGKCILFYLPTFRKSTLCFLGEKEEYKITEFIQFLERKNYFLITKMHYAGFSRHNDKVIYTSQGLLNLPAGVDIYPFLKETDILLTDYSSVLFDFLYLDRDIIGLPYDLEDYKNNDQGLLFDYGDLPVDVAYNIDELKQLLSQEKTQQQKMIDQEKRSQWLMKCFGNYTIDDTIKNIFAK</sequence>
<evidence type="ECO:0000256" key="6">
    <source>
        <dbReference type="ARBA" id="ARBA00023136"/>
    </source>
</evidence>
<dbReference type="InterPro" id="IPR051612">
    <property type="entry name" value="Teichoic_Acid_Biosynth"/>
</dbReference>
<name>A0ABZ2IJY4_9BACT</name>
<evidence type="ECO:0000313" key="7">
    <source>
        <dbReference type="EMBL" id="WWV66228.1"/>
    </source>
</evidence>
<dbReference type="InterPro" id="IPR043148">
    <property type="entry name" value="TagF_C"/>
</dbReference>
<evidence type="ECO:0000256" key="2">
    <source>
        <dbReference type="ARBA" id="ARBA00010488"/>
    </source>
</evidence>
<evidence type="ECO:0000256" key="3">
    <source>
        <dbReference type="ARBA" id="ARBA00022475"/>
    </source>
</evidence>
<dbReference type="EMBL" id="CP146284">
    <property type="protein sequence ID" value="WWV66228.1"/>
    <property type="molecule type" value="Genomic_DNA"/>
</dbReference>
<keyword evidence="6" id="KW-0472">Membrane</keyword>
<gene>
    <name evidence="7" type="ORF">NEE14_014800</name>
</gene>
<dbReference type="PANTHER" id="PTHR37316">
    <property type="entry name" value="TEICHOIC ACID GLYCEROL-PHOSPHATE PRIMASE"/>
    <property type="match status" value="1"/>
</dbReference>
<evidence type="ECO:0000256" key="1">
    <source>
        <dbReference type="ARBA" id="ARBA00004202"/>
    </source>
</evidence>
<evidence type="ECO:0000256" key="4">
    <source>
        <dbReference type="ARBA" id="ARBA00022679"/>
    </source>
</evidence>
<protein>
    <submittedName>
        <fullName evidence="7">CDP-glycerol glycerophosphotransferase family protein</fullName>
    </submittedName>
</protein>
<proteinExistence type="inferred from homology"/>
<dbReference type="InterPro" id="IPR043149">
    <property type="entry name" value="TagF_N"/>
</dbReference>